<gene>
    <name evidence="1" type="ORF">IAA73_11615</name>
</gene>
<dbReference type="EMBL" id="JADIMG010000106">
    <property type="protein sequence ID" value="MBO8460956.1"/>
    <property type="molecule type" value="Genomic_DNA"/>
</dbReference>
<evidence type="ECO:0000313" key="2">
    <source>
        <dbReference type="Proteomes" id="UP000823641"/>
    </source>
</evidence>
<dbReference type="Gene3D" id="1.10.10.10">
    <property type="entry name" value="Winged helix-like DNA-binding domain superfamily/Winged helix DNA-binding domain"/>
    <property type="match status" value="1"/>
</dbReference>
<dbReference type="InterPro" id="IPR036388">
    <property type="entry name" value="WH-like_DNA-bd_sf"/>
</dbReference>
<reference evidence="1" key="1">
    <citation type="submission" date="2020-10" db="EMBL/GenBank/DDBJ databases">
        <authorList>
            <person name="Gilroy R."/>
        </authorList>
    </citation>
    <scope>NUCLEOTIDE SEQUENCE</scope>
    <source>
        <strain evidence="1">G3-3990</strain>
    </source>
</reference>
<evidence type="ECO:0000313" key="1">
    <source>
        <dbReference type="EMBL" id="MBO8460956.1"/>
    </source>
</evidence>
<accession>A0A9D9HVM5</accession>
<dbReference type="InterPro" id="IPR019707">
    <property type="entry name" value="DUF2582"/>
</dbReference>
<proteinExistence type="predicted"/>
<sequence>MTSKIGANAGLVWNALQNGPLSTKAVKKATKLKEADLNMAYGWLARENKIAFSEVEGEIIVSLV</sequence>
<organism evidence="1 2">
    <name type="scientific">Candidatus Gallipaludibacter merdavium</name>
    <dbReference type="NCBI Taxonomy" id="2840839"/>
    <lineage>
        <taxon>Bacteria</taxon>
        <taxon>Pseudomonadati</taxon>
        <taxon>Bacteroidota</taxon>
        <taxon>Bacteroidia</taxon>
        <taxon>Bacteroidales</taxon>
        <taxon>Candidatus Gallipaludibacter</taxon>
    </lineage>
</organism>
<reference evidence="1" key="2">
    <citation type="journal article" date="2021" name="PeerJ">
        <title>Extensive microbial diversity within the chicken gut microbiome revealed by metagenomics and culture.</title>
        <authorList>
            <person name="Gilroy R."/>
            <person name="Ravi A."/>
            <person name="Getino M."/>
            <person name="Pursley I."/>
            <person name="Horton D.L."/>
            <person name="Alikhan N.F."/>
            <person name="Baker D."/>
            <person name="Gharbi K."/>
            <person name="Hall N."/>
            <person name="Watson M."/>
            <person name="Adriaenssens E.M."/>
            <person name="Foster-Nyarko E."/>
            <person name="Jarju S."/>
            <person name="Secka A."/>
            <person name="Antonio M."/>
            <person name="Oren A."/>
            <person name="Chaudhuri R.R."/>
            <person name="La Ragione R."/>
            <person name="Hildebrand F."/>
            <person name="Pallen M.J."/>
        </authorList>
    </citation>
    <scope>NUCLEOTIDE SEQUENCE</scope>
    <source>
        <strain evidence="1">G3-3990</strain>
    </source>
</reference>
<dbReference type="Pfam" id="PF10771">
    <property type="entry name" value="DUF2582"/>
    <property type="match status" value="1"/>
</dbReference>
<dbReference type="AlphaFoldDB" id="A0A9D9HVM5"/>
<protein>
    <submittedName>
        <fullName evidence="1">Winged helix-turn-helix domain-containing protein</fullName>
    </submittedName>
</protein>
<name>A0A9D9HVM5_9BACT</name>
<comment type="caution">
    <text evidence="1">The sequence shown here is derived from an EMBL/GenBank/DDBJ whole genome shotgun (WGS) entry which is preliminary data.</text>
</comment>
<dbReference type="Proteomes" id="UP000823641">
    <property type="component" value="Unassembled WGS sequence"/>
</dbReference>